<dbReference type="PANTHER" id="PTHR13370:SF3">
    <property type="entry name" value="TRNA (GUANINE(10)-N2)-METHYLTRANSFERASE HOMOLOG"/>
    <property type="match status" value="1"/>
</dbReference>
<feature type="domain" description="DNA methylase N-4/N-6" evidence="6">
    <location>
        <begin position="25"/>
        <end position="244"/>
    </location>
</feature>
<dbReference type="InterPro" id="IPR002052">
    <property type="entry name" value="DNA_methylase_N6_adenine_CS"/>
</dbReference>
<proteinExistence type="inferred from homology"/>
<dbReference type="SUPFAM" id="SSF53335">
    <property type="entry name" value="S-adenosyl-L-methionine-dependent methyltransferases"/>
    <property type="match status" value="1"/>
</dbReference>
<dbReference type="InterPro" id="IPR002941">
    <property type="entry name" value="DNA_methylase_N4/N6"/>
</dbReference>
<evidence type="ECO:0000256" key="1">
    <source>
        <dbReference type="ARBA" id="ARBA00006594"/>
    </source>
</evidence>
<protein>
    <recommendedName>
        <fullName evidence="4">Methyltransferase</fullName>
        <ecNumber evidence="4">2.1.1.-</ecNumber>
    </recommendedName>
</protein>
<dbReference type="GO" id="GO:0005737">
    <property type="term" value="C:cytoplasm"/>
    <property type="evidence" value="ECO:0007669"/>
    <property type="project" value="TreeGrafter"/>
</dbReference>
<dbReference type="InterPro" id="IPR029063">
    <property type="entry name" value="SAM-dependent_MTases_sf"/>
</dbReference>
<keyword evidence="8" id="KW-1185">Reference proteome</keyword>
<dbReference type="PANTHER" id="PTHR13370">
    <property type="entry name" value="RNA METHYLASE-RELATED"/>
    <property type="match status" value="1"/>
</dbReference>
<dbReference type="Gene3D" id="3.40.50.150">
    <property type="entry name" value="Vaccinia Virus protein VP39"/>
    <property type="match status" value="1"/>
</dbReference>
<reference evidence="7 8" key="1">
    <citation type="submission" date="2019-03" db="EMBL/GenBank/DDBJ databases">
        <title>Sapientia aquatica gen. nov., sp. nov., isolated from a crater lake.</title>
        <authorList>
            <person name="Felfoldi T."/>
            <person name="Szabo A."/>
            <person name="Toth E."/>
            <person name="Schumann P."/>
            <person name="Keki Z."/>
            <person name="Marialigeti K."/>
            <person name="Mathe I."/>
        </authorList>
    </citation>
    <scope>NUCLEOTIDE SEQUENCE [LARGE SCALE GENOMIC DNA]</scope>
    <source>
        <strain evidence="7 8">SA-152</strain>
    </source>
</reference>
<dbReference type="InterPro" id="IPR001091">
    <property type="entry name" value="RM_Methyltransferase"/>
</dbReference>
<comment type="similarity">
    <text evidence="1 4">Belongs to the N(4)/N(6)-methyltransferase family.</text>
</comment>
<evidence type="ECO:0000256" key="2">
    <source>
        <dbReference type="ARBA" id="ARBA00022603"/>
    </source>
</evidence>
<feature type="region of interest" description="Disordered" evidence="5">
    <location>
        <begin position="252"/>
        <end position="287"/>
    </location>
</feature>
<evidence type="ECO:0000313" key="8">
    <source>
        <dbReference type="Proteomes" id="UP000294829"/>
    </source>
</evidence>
<name>A0A4R5VQ22_9BURK</name>
<dbReference type="OrthoDB" id="9816043at2"/>
<dbReference type="RefSeq" id="WP_133331053.1">
    <property type="nucleotide sequence ID" value="NZ_SMYL01000015.1"/>
</dbReference>
<dbReference type="AlphaFoldDB" id="A0A4R5VQ22"/>
<dbReference type="GO" id="GO:0008170">
    <property type="term" value="F:N-methyltransferase activity"/>
    <property type="evidence" value="ECO:0007669"/>
    <property type="project" value="InterPro"/>
</dbReference>
<comment type="caution">
    <text evidence="7">The sequence shown here is derived from an EMBL/GenBank/DDBJ whole genome shotgun (WGS) entry which is preliminary data.</text>
</comment>
<evidence type="ECO:0000313" key="7">
    <source>
        <dbReference type="EMBL" id="TDK60647.1"/>
    </source>
</evidence>
<evidence type="ECO:0000256" key="5">
    <source>
        <dbReference type="SAM" id="MobiDB-lite"/>
    </source>
</evidence>
<gene>
    <name evidence="7" type="ORF">E2I14_17835</name>
</gene>
<organism evidence="7 8">
    <name type="scientific">Sapientia aquatica</name>
    <dbReference type="NCBI Taxonomy" id="1549640"/>
    <lineage>
        <taxon>Bacteria</taxon>
        <taxon>Pseudomonadati</taxon>
        <taxon>Pseudomonadota</taxon>
        <taxon>Betaproteobacteria</taxon>
        <taxon>Burkholderiales</taxon>
        <taxon>Oxalobacteraceae</taxon>
        <taxon>Sapientia</taxon>
    </lineage>
</organism>
<dbReference type="GO" id="GO:0032259">
    <property type="term" value="P:methylation"/>
    <property type="evidence" value="ECO:0007669"/>
    <property type="project" value="UniProtKB-KW"/>
</dbReference>
<accession>A0A4R5VQ22</accession>
<sequence>MTTYLNTIFNQDAISGMAQIPDGSVDLIVADPPYSLGKDYGNESDKLEAHDYLDWMEKWIDAALPKLKSSGSLYIFLTWRYSPEIFVMLKQRLQMINEIIWDRRVPSMGGSVRSFTSVHDTIGFFVKEKGYYFDLDAVRIPYDAETKKARSRSRFVGAKWLEVGYNPKDLWSVSRVHKSDPERADHPTQKPLEIIERMIKASCPEGGLVLDPFMGSGTTAVAALRCKRNYVGFELNPDYCAIIQTRINSDEAHPVENNNQPTEPIRPKLVKSKTRTKVETSSSRKLN</sequence>
<dbReference type="Proteomes" id="UP000294829">
    <property type="component" value="Unassembled WGS sequence"/>
</dbReference>
<keyword evidence="2 7" id="KW-0489">Methyltransferase</keyword>
<evidence type="ECO:0000256" key="4">
    <source>
        <dbReference type="RuleBase" id="RU362026"/>
    </source>
</evidence>
<dbReference type="Pfam" id="PF01555">
    <property type="entry name" value="N6_N4_Mtase"/>
    <property type="match status" value="1"/>
</dbReference>
<evidence type="ECO:0000256" key="3">
    <source>
        <dbReference type="ARBA" id="ARBA00022679"/>
    </source>
</evidence>
<dbReference type="EC" id="2.1.1.-" evidence="4"/>
<dbReference type="EMBL" id="SMYL01000015">
    <property type="protein sequence ID" value="TDK60647.1"/>
    <property type="molecule type" value="Genomic_DNA"/>
</dbReference>
<evidence type="ECO:0000259" key="6">
    <source>
        <dbReference type="Pfam" id="PF01555"/>
    </source>
</evidence>
<dbReference type="PROSITE" id="PS00092">
    <property type="entry name" value="N6_MTASE"/>
    <property type="match status" value="1"/>
</dbReference>
<dbReference type="GO" id="GO:0003677">
    <property type="term" value="F:DNA binding"/>
    <property type="evidence" value="ECO:0007669"/>
    <property type="project" value="InterPro"/>
</dbReference>
<dbReference type="PRINTS" id="PR00508">
    <property type="entry name" value="S21N4MTFRASE"/>
</dbReference>
<keyword evidence="3 7" id="KW-0808">Transferase</keyword>